<evidence type="ECO:0000259" key="6">
    <source>
        <dbReference type="PROSITE" id="PS51900"/>
    </source>
</evidence>
<sequence>MADRRERPAGAALTLLADGVGLLHPDARVLEAMLTGWEQQMLARNLAPTTIRTRTRQVRALVAHANESPWCWTMATADEWFADLRSVKHCSLSTIRGLQVTIRGFCDYLIDPAYEWATVCQERFGVTPVQIINEANAAAHVADYEGQPTRRAFTRSELVMLLEHVDARASTRQGLGVKGWASVFRDSVILKVAYGYGTRRNETRMLDLTDFSANPHAPEFGSYGVLNVRYGKAQRGSPPKRRSVLTVWPWTVDVLRQWVVEVRPLFEHATGPALFPSERGDRVGAGTLDHRLRGYCGELGLDPALSFHSLRRSYVTHLFEDNWDPRFVQEQVGHEHASTTSLYTCVSSDFRVRTLRKVLNNTAAAALALGPDTSTGGDH</sequence>
<dbReference type="PANTHER" id="PTHR30349:SF41">
    <property type="entry name" value="INTEGRASE_RECOMBINASE PROTEIN MJ0367-RELATED"/>
    <property type="match status" value="1"/>
</dbReference>
<evidence type="ECO:0000313" key="8">
    <source>
        <dbReference type="Proteomes" id="UP000035721"/>
    </source>
</evidence>
<keyword evidence="2 4" id="KW-0238">DNA-binding</keyword>
<keyword evidence="8" id="KW-1185">Reference proteome</keyword>
<reference evidence="7 8" key="1">
    <citation type="journal article" date="2013" name="ISME J.">
        <title>A metabolic model for members of the genus Tetrasphaera involved in enhanced biological phosphorus removal.</title>
        <authorList>
            <person name="Kristiansen R."/>
            <person name="Nguyen H.T.T."/>
            <person name="Saunders A.M."/>
            <person name="Nielsen J.L."/>
            <person name="Wimmer R."/>
            <person name="Le V.Q."/>
            <person name="McIlroy S.J."/>
            <person name="Petrovski S."/>
            <person name="Seviour R.J."/>
            <person name="Calteau A."/>
            <person name="Nielsen K.L."/>
            <person name="Nielsen P.H."/>
        </authorList>
    </citation>
    <scope>NUCLEOTIDE SEQUENCE [LARGE SCALE GENOMIC DNA]</scope>
    <source>
        <strain evidence="7 8">T1-X7</strain>
    </source>
</reference>
<evidence type="ECO:0000256" key="4">
    <source>
        <dbReference type="PROSITE-ProRule" id="PRU01248"/>
    </source>
</evidence>
<comment type="similarity">
    <text evidence="1">Belongs to the 'phage' integrase family.</text>
</comment>
<dbReference type="PANTHER" id="PTHR30349">
    <property type="entry name" value="PHAGE INTEGRASE-RELATED"/>
    <property type="match status" value="1"/>
</dbReference>
<keyword evidence="3" id="KW-0233">DNA recombination</keyword>
<feature type="domain" description="Core-binding (CB)" evidence="6">
    <location>
        <begin position="32"/>
        <end position="110"/>
    </location>
</feature>
<evidence type="ECO:0000256" key="2">
    <source>
        <dbReference type="ARBA" id="ARBA00023125"/>
    </source>
</evidence>
<organism evidence="7 8">
    <name type="scientific">Nostocoides japonicum T1-X7</name>
    <dbReference type="NCBI Taxonomy" id="1194083"/>
    <lineage>
        <taxon>Bacteria</taxon>
        <taxon>Bacillati</taxon>
        <taxon>Actinomycetota</taxon>
        <taxon>Actinomycetes</taxon>
        <taxon>Micrococcales</taxon>
        <taxon>Intrasporangiaceae</taxon>
        <taxon>Nostocoides</taxon>
    </lineage>
</organism>
<evidence type="ECO:0000256" key="1">
    <source>
        <dbReference type="ARBA" id="ARBA00008857"/>
    </source>
</evidence>
<dbReference type="RefSeq" id="WP_048551904.1">
    <property type="nucleotide sequence ID" value="NZ_HF570958.1"/>
</dbReference>
<dbReference type="Pfam" id="PF00589">
    <property type="entry name" value="Phage_integrase"/>
    <property type="match status" value="1"/>
</dbReference>
<name>A0A077M4A3_9MICO</name>
<dbReference type="PROSITE" id="PS51900">
    <property type="entry name" value="CB"/>
    <property type="match status" value="1"/>
</dbReference>
<dbReference type="GO" id="GO:0006310">
    <property type="term" value="P:DNA recombination"/>
    <property type="evidence" value="ECO:0007669"/>
    <property type="project" value="UniProtKB-KW"/>
</dbReference>
<accession>A0A077M4A3</accession>
<feature type="domain" description="Tyr recombinase" evidence="5">
    <location>
        <begin position="148"/>
        <end position="360"/>
    </location>
</feature>
<evidence type="ECO:0000259" key="5">
    <source>
        <dbReference type="PROSITE" id="PS51898"/>
    </source>
</evidence>
<dbReference type="OrthoDB" id="3698359at2"/>
<dbReference type="CDD" id="cd00397">
    <property type="entry name" value="DNA_BRE_C"/>
    <property type="match status" value="1"/>
</dbReference>
<dbReference type="InterPro" id="IPR002104">
    <property type="entry name" value="Integrase_catalytic"/>
</dbReference>
<dbReference type="AlphaFoldDB" id="A0A077M4A3"/>
<dbReference type="SUPFAM" id="SSF56349">
    <property type="entry name" value="DNA breaking-rejoining enzymes"/>
    <property type="match status" value="1"/>
</dbReference>
<dbReference type="GO" id="GO:0015074">
    <property type="term" value="P:DNA integration"/>
    <property type="evidence" value="ECO:0007669"/>
    <property type="project" value="InterPro"/>
</dbReference>
<dbReference type="GO" id="GO:0003677">
    <property type="term" value="F:DNA binding"/>
    <property type="evidence" value="ECO:0007669"/>
    <property type="project" value="UniProtKB-UniRule"/>
</dbReference>
<protein>
    <submittedName>
        <fullName evidence="7">Integrase family protein</fullName>
    </submittedName>
</protein>
<gene>
    <name evidence="7" type="ORF">BN12_650008</name>
</gene>
<dbReference type="InterPro" id="IPR050090">
    <property type="entry name" value="Tyrosine_recombinase_XerCD"/>
</dbReference>
<dbReference type="Gene3D" id="1.10.443.10">
    <property type="entry name" value="Intergrase catalytic core"/>
    <property type="match status" value="1"/>
</dbReference>
<dbReference type="PROSITE" id="PS51898">
    <property type="entry name" value="TYR_RECOMBINASE"/>
    <property type="match status" value="1"/>
</dbReference>
<dbReference type="Proteomes" id="UP000035721">
    <property type="component" value="Unassembled WGS sequence"/>
</dbReference>
<dbReference type="InterPro" id="IPR013762">
    <property type="entry name" value="Integrase-like_cat_sf"/>
</dbReference>
<dbReference type="InterPro" id="IPR044068">
    <property type="entry name" value="CB"/>
</dbReference>
<proteinExistence type="inferred from homology"/>
<dbReference type="STRING" id="1194083.BN12_650008"/>
<evidence type="ECO:0000256" key="3">
    <source>
        <dbReference type="ARBA" id="ARBA00023172"/>
    </source>
</evidence>
<dbReference type="InterPro" id="IPR011010">
    <property type="entry name" value="DNA_brk_join_enz"/>
</dbReference>
<evidence type="ECO:0000313" key="7">
    <source>
        <dbReference type="EMBL" id="CCH79927.1"/>
    </source>
</evidence>
<dbReference type="EMBL" id="CAJB01000398">
    <property type="protein sequence ID" value="CCH79927.1"/>
    <property type="molecule type" value="Genomic_DNA"/>
</dbReference>
<comment type="caution">
    <text evidence="7">The sequence shown here is derived from an EMBL/GenBank/DDBJ whole genome shotgun (WGS) entry which is preliminary data.</text>
</comment>